<dbReference type="Proteomes" id="UP000887580">
    <property type="component" value="Unplaced"/>
</dbReference>
<evidence type="ECO:0000313" key="2">
    <source>
        <dbReference type="WBParaSite" id="PS1159_v2.g7384.t1"/>
    </source>
</evidence>
<evidence type="ECO:0000313" key="1">
    <source>
        <dbReference type="Proteomes" id="UP000887580"/>
    </source>
</evidence>
<organism evidence="1 2">
    <name type="scientific">Panagrolaimus sp. PS1159</name>
    <dbReference type="NCBI Taxonomy" id="55785"/>
    <lineage>
        <taxon>Eukaryota</taxon>
        <taxon>Metazoa</taxon>
        <taxon>Ecdysozoa</taxon>
        <taxon>Nematoda</taxon>
        <taxon>Chromadorea</taxon>
        <taxon>Rhabditida</taxon>
        <taxon>Tylenchina</taxon>
        <taxon>Panagrolaimomorpha</taxon>
        <taxon>Panagrolaimoidea</taxon>
        <taxon>Panagrolaimidae</taxon>
        <taxon>Panagrolaimus</taxon>
    </lineage>
</organism>
<accession>A0AC35GQ41</accession>
<reference evidence="2" key="1">
    <citation type="submission" date="2022-11" db="UniProtKB">
        <authorList>
            <consortium name="WormBaseParasite"/>
        </authorList>
    </citation>
    <scope>IDENTIFICATION</scope>
</reference>
<name>A0AC35GQ41_9BILA</name>
<protein>
    <submittedName>
        <fullName evidence="2">Uncharacterized protein</fullName>
    </submittedName>
</protein>
<sequence>MAYDVGGDTETITELDKCFVKNNTEASICKTDLCNLDCAKRSSIPSSTKQPFSSSSHPSTSSEPLSPSTT</sequence>
<dbReference type="WBParaSite" id="PS1159_v2.g7384.t1">
    <property type="protein sequence ID" value="PS1159_v2.g7384.t1"/>
    <property type="gene ID" value="PS1159_v2.g7384"/>
</dbReference>
<proteinExistence type="predicted"/>